<evidence type="ECO:0000313" key="2">
    <source>
        <dbReference type="Proteomes" id="UP001163324"/>
    </source>
</evidence>
<dbReference type="Proteomes" id="UP001163324">
    <property type="component" value="Chromosome 8"/>
</dbReference>
<organism evidence="1 2">
    <name type="scientific">Trichothecium roseum</name>
    <dbReference type="NCBI Taxonomy" id="47278"/>
    <lineage>
        <taxon>Eukaryota</taxon>
        <taxon>Fungi</taxon>
        <taxon>Dikarya</taxon>
        <taxon>Ascomycota</taxon>
        <taxon>Pezizomycotina</taxon>
        <taxon>Sordariomycetes</taxon>
        <taxon>Hypocreomycetidae</taxon>
        <taxon>Hypocreales</taxon>
        <taxon>Hypocreales incertae sedis</taxon>
        <taxon>Trichothecium</taxon>
    </lineage>
</organism>
<gene>
    <name evidence="1" type="ORF">N3K66_008119</name>
</gene>
<keyword evidence="2" id="KW-1185">Reference proteome</keyword>
<reference evidence="1" key="1">
    <citation type="submission" date="2022-10" db="EMBL/GenBank/DDBJ databases">
        <title>Complete Genome of Trichothecium roseum strain YXFP-22015, a Plant Pathogen Isolated from Citrus.</title>
        <authorList>
            <person name="Wang Y."/>
            <person name="Zhu L."/>
        </authorList>
    </citation>
    <scope>NUCLEOTIDE SEQUENCE</scope>
    <source>
        <strain evidence="1">YXFP-22015</strain>
    </source>
</reference>
<name>A0ACC0UT24_9HYPO</name>
<proteinExistence type="predicted"/>
<accession>A0ACC0UT24</accession>
<comment type="caution">
    <text evidence="1">The sequence shown here is derived from an EMBL/GenBank/DDBJ whole genome shotgun (WGS) entry which is preliminary data.</text>
</comment>
<protein>
    <submittedName>
        <fullName evidence="1">Uncharacterized protein</fullName>
    </submittedName>
</protein>
<evidence type="ECO:0000313" key="1">
    <source>
        <dbReference type="EMBL" id="KAI9897097.1"/>
    </source>
</evidence>
<sequence>MSSQSESQDAPKPMDTDARIDEDVEMEDRPEDPGSGEDAEGSAYDDSGQDLYRTIHGLSTYLCTVEEDGEEIAAGFQRIPNRRALPDYFEVISEPIAFSTIRMKMQRKQYSNFAAFVKDVAQICHNAQVYNRPSAPIFHAAVRLRELFQAKLKELVEKGDIRSEETILPDLGELPPVEESPMALSDAEDDEEDEEEEDEDEEDDETDDDGGSRRRRRGRARRSGFGRRGDGDKEEDAHKKRGRPPSVLTPLESRISNILRGLRKPKDKDGTLLILPFEKLPDKTLVTDYYQTISNPIALDNIKKKAKRKKYQNVDHLLADINLMFENAKKYNEDDSLVYKAAVELQQQALDTAEQEKAKPDDEFRDEDGKLPLDEIQHNGEVWKVGDWVQIRNPNDLGKPIIAQIYRTWQDRDRQRWLNACWYYRPEQTVHRFDKHFFDHEVVKTGQYRDHIIEDVLDRCFVMFVTRFGRGRPRGFPRDKEAYVCESRYNEEKFRFNKIKTWASCVPDEVRDKDYEMDLFDVPRRMRKLPSPIKHLLRDDAKETDDLPKPTWGSPNAPPIVGAVHRRPRENNESPPPEPTPPPPPPQTSFDASIDAARRSSMVSASREMPNDVHMRNSPTPFPPGAPSPSPGQYHTHLNQHFQPTPSGASNPGVPQTPVPVPQPPHQNAGSQVPMRPIQYQQQGYPQSAPVNYAHSPVIHMNNTNNPPPNMTIGQGQPHGTPRPTMVPPGNGLSQQNAYNPPRPPEVYTLPDNVNEALTPELRHQFHHDANGRVLFFTAPPLDRSNNGLSSTSAGLGHSAKYLAGREEWLAERKRKREEREAETNGLRASEHNTSKYIPASTNPEGVSFQATEALDEYFRRFNTDTEKWGRETGLEGWRERNQARATL</sequence>
<dbReference type="EMBL" id="CM047947">
    <property type="protein sequence ID" value="KAI9897097.1"/>
    <property type="molecule type" value="Genomic_DNA"/>
</dbReference>